<dbReference type="EMBL" id="KZ805530">
    <property type="protein sequence ID" value="PVH94542.1"/>
    <property type="molecule type" value="Genomic_DNA"/>
</dbReference>
<feature type="region of interest" description="Disordered" evidence="1">
    <location>
        <begin position="208"/>
        <end position="244"/>
    </location>
</feature>
<evidence type="ECO:0000313" key="3">
    <source>
        <dbReference type="EMBL" id="PVH94542.1"/>
    </source>
</evidence>
<dbReference type="AlphaFoldDB" id="A0A2V1D905"/>
<sequence length="329" mass="37387">MDQCYIYRLPNEILFHLLTPIPTPQLLPLALISHRIYTVILRILHNRLVLASQLDSHSVLLECFHPSAKLTEPPYFCTYRGTNGLELYDGFAEDDKDLAARLGQMRNMYSRFRPHRRELDTGGRKVRWPPGDIPGSRTYPGTAQDQFEGESVRQILSLDGHELFTQLVSQTNLVKIGPRNGLFSCFVEVEEGVIRVWREWLRDMAAAGSGQGSSSAVHEEPVEVVGKGKGKEAMHEEVVPEEKKDAEDQSVLWVSTSKHTGIRFKVKERKLRRDVPILIRADEEDMPVSYEIEYDEILIRTSHLLLMLEKSLVQEDNSSGKAVVFGSFG</sequence>
<protein>
    <recommendedName>
        <fullName evidence="2">F-box domain-containing protein</fullName>
    </recommendedName>
</protein>
<organism evidence="3 4">
    <name type="scientific">Periconia macrospinosa</name>
    <dbReference type="NCBI Taxonomy" id="97972"/>
    <lineage>
        <taxon>Eukaryota</taxon>
        <taxon>Fungi</taxon>
        <taxon>Dikarya</taxon>
        <taxon>Ascomycota</taxon>
        <taxon>Pezizomycotina</taxon>
        <taxon>Dothideomycetes</taxon>
        <taxon>Pleosporomycetidae</taxon>
        <taxon>Pleosporales</taxon>
        <taxon>Massarineae</taxon>
        <taxon>Periconiaceae</taxon>
        <taxon>Periconia</taxon>
    </lineage>
</organism>
<keyword evidence="4" id="KW-1185">Reference proteome</keyword>
<evidence type="ECO:0000256" key="1">
    <source>
        <dbReference type="SAM" id="MobiDB-lite"/>
    </source>
</evidence>
<dbReference type="InterPro" id="IPR001810">
    <property type="entry name" value="F-box_dom"/>
</dbReference>
<evidence type="ECO:0000313" key="4">
    <source>
        <dbReference type="Proteomes" id="UP000244855"/>
    </source>
</evidence>
<accession>A0A2V1D905</accession>
<gene>
    <name evidence="3" type="ORF">DM02DRAFT_618560</name>
</gene>
<evidence type="ECO:0000259" key="2">
    <source>
        <dbReference type="PROSITE" id="PS50181"/>
    </source>
</evidence>
<dbReference type="Proteomes" id="UP000244855">
    <property type="component" value="Unassembled WGS sequence"/>
</dbReference>
<reference evidence="3 4" key="1">
    <citation type="journal article" date="2018" name="Sci. Rep.">
        <title>Comparative genomics provides insights into the lifestyle and reveals functional heterogeneity of dark septate endophytic fungi.</title>
        <authorList>
            <person name="Knapp D.G."/>
            <person name="Nemeth J.B."/>
            <person name="Barry K."/>
            <person name="Hainaut M."/>
            <person name="Henrissat B."/>
            <person name="Johnson J."/>
            <person name="Kuo A."/>
            <person name="Lim J.H.P."/>
            <person name="Lipzen A."/>
            <person name="Nolan M."/>
            <person name="Ohm R.A."/>
            <person name="Tamas L."/>
            <person name="Grigoriev I.V."/>
            <person name="Spatafora J.W."/>
            <person name="Nagy L.G."/>
            <person name="Kovacs G.M."/>
        </authorList>
    </citation>
    <scope>NUCLEOTIDE SEQUENCE [LARGE SCALE GENOMIC DNA]</scope>
    <source>
        <strain evidence="3 4">DSE2036</strain>
    </source>
</reference>
<feature type="domain" description="F-box" evidence="2">
    <location>
        <begin position="3"/>
        <end position="40"/>
    </location>
</feature>
<dbReference type="OrthoDB" id="9981546at2759"/>
<feature type="compositionally biased region" description="Basic and acidic residues" evidence="1">
    <location>
        <begin position="229"/>
        <end position="244"/>
    </location>
</feature>
<name>A0A2V1D905_9PLEO</name>
<proteinExistence type="predicted"/>
<feature type="region of interest" description="Disordered" evidence="1">
    <location>
        <begin position="121"/>
        <end position="145"/>
    </location>
</feature>
<dbReference type="PROSITE" id="PS50181">
    <property type="entry name" value="FBOX"/>
    <property type="match status" value="1"/>
</dbReference>